<dbReference type="EMBL" id="FNAN01000002">
    <property type="protein sequence ID" value="SDD87822.1"/>
    <property type="molecule type" value="Genomic_DNA"/>
</dbReference>
<dbReference type="SUPFAM" id="SSF51161">
    <property type="entry name" value="Trimeric LpxA-like enzymes"/>
    <property type="match status" value="1"/>
</dbReference>
<dbReference type="OrthoDB" id="9814490at2"/>
<evidence type="ECO:0000313" key="2">
    <source>
        <dbReference type="Proteomes" id="UP000198748"/>
    </source>
</evidence>
<dbReference type="CDD" id="cd04647">
    <property type="entry name" value="LbH_MAT_like"/>
    <property type="match status" value="1"/>
</dbReference>
<keyword evidence="2" id="KW-1185">Reference proteome</keyword>
<dbReference type="PANTHER" id="PTHR23416">
    <property type="entry name" value="SIALIC ACID SYNTHASE-RELATED"/>
    <property type="match status" value="1"/>
</dbReference>
<sequence length="233" mass="25045">MVVEKIIRILKKDPNYKFSSELSLYDTSAVLIHRASQIARGLLLKPFVKSTGLIFVGTRVKLRHKNNIRLGKNAIIEDNVHINAFSKNGFRTGDNVSIARDSIVVCSGVIRHKGVGVSIGNNTGINARAYLGGQGGIEIGDSVIIGPDVKIFSENHIFDSLHIPIKDQGESRKGVKINNNCWIGAGAIILDGVEIGEGCVVAAGSVVTKSFPRNSVIGGIPAKTIKMRDHAQN</sequence>
<dbReference type="Pfam" id="PF00132">
    <property type="entry name" value="Hexapep"/>
    <property type="match status" value="1"/>
</dbReference>
<dbReference type="Proteomes" id="UP000198748">
    <property type="component" value="Unassembled WGS sequence"/>
</dbReference>
<protein>
    <submittedName>
        <fullName evidence="1">Transferase hexapeptide (Six repeat-containing protein)</fullName>
    </submittedName>
</protein>
<dbReference type="AlphaFoldDB" id="A0A1G6YBW9"/>
<dbReference type="InterPro" id="IPR051159">
    <property type="entry name" value="Hexapeptide_acetyltransf"/>
</dbReference>
<keyword evidence="1" id="KW-0808">Transferase</keyword>
<dbReference type="RefSeq" id="WP_090147015.1">
    <property type="nucleotide sequence ID" value="NZ_FNAN01000002.1"/>
</dbReference>
<evidence type="ECO:0000313" key="1">
    <source>
        <dbReference type="EMBL" id="SDD87822.1"/>
    </source>
</evidence>
<dbReference type="GO" id="GO:0016740">
    <property type="term" value="F:transferase activity"/>
    <property type="evidence" value="ECO:0007669"/>
    <property type="project" value="UniProtKB-KW"/>
</dbReference>
<reference evidence="2" key="1">
    <citation type="submission" date="2016-10" db="EMBL/GenBank/DDBJ databases">
        <authorList>
            <person name="Varghese N."/>
            <person name="Submissions S."/>
        </authorList>
    </citation>
    <scope>NUCLEOTIDE SEQUENCE [LARGE SCALE GENOMIC DNA]</scope>
    <source>
        <strain evidence="2">DSM 25329</strain>
    </source>
</reference>
<gene>
    <name evidence="1" type="ORF">SAMN04487996_102407</name>
</gene>
<dbReference type="STRING" id="659014.SAMN04487996_102407"/>
<dbReference type="InterPro" id="IPR011004">
    <property type="entry name" value="Trimer_LpxA-like_sf"/>
</dbReference>
<dbReference type="InterPro" id="IPR001451">
    <property type="entry name" value="Hexapep"/>
</dbReference>
<proteinExistence type="predicted"/>
<name>A0A1G6YBW9_9BACT</name>
<accession>A0A1G6YBW9</accession>
<dbReference type="Gene3D" id="2.160.10.10">
    <property type="entry name" value="Hexapeptide repeat proteins"/>
    <property type="match status" value="2"/>
</dbReference>
<organism evidence="1 2">
    <name type="scientific">Dyadobacter soli</name>
    <dbReference type="NCBI Taxonomy" id="659014"/>
    <lineage>
        <taxon>Bacteria</taxon>
        <taxon>Pseudomonadati</taxon>
        <taxon>Bacteroidota</taxon>
        <taxon>Cytophagia</taxon>
        <taxon>Cytophagales</taxon>
        <taxon>Spirosomataceae</taxon>
        <taxon>Dyadobacter</taxon>
    </lineage>
</organism>